<name>A0A1G9I261_9GAMM</name>
<evidence type="ECO:0000256" key="1">
    <source>
        <dbReference type="SAM" id="SignalP"/>
    </source>
</evidence>
<accession>A0A1G9I261</accession>
<evidence type="ECO:0000313" key="3">
    <source>
        <dbReference type="EMBL" id="SDL19004.1"/>
    </source>
</evidence>
<dbReference type="InterPro" id="IPR035923">
    <property type="entry name" value="TT1751-like_sf"/>
</dbReference>
<dbReference type="PANTHER" id="PTHR38342:SF2">
    <property type="entry name" value="INNER MEMBRANE OR EXPORTED"/>
    <property type="match status" value="1"/>
</dbReference>
<dbReference type="CDD" id="cd14797">
    <property type="entry name" value="DUF302"/>
    <property type="match status" value="1"/>
</dbReference>
<dbReference type="SUPFAM" id="SSF103247">
    <property type="entry name" value="TT1751-like"/>
    <property type="match status" value="1"/>
</dbReference>
<dbReference type="RefSeq" id="WP_089726186.1">
    <property type="nucleotide sequence ID" value="NZ_FNGI01000002.1"/>
</dbReference>
<keyword evidence="4" id="KW-1185">Reference proteome</keyword>
<dbReference type="Gene3D" id="3.30.310.70">
    <property type="entry name" value="TT1751-like domain"/>
    <property type="match status" value="1"/>
</dbReference>
<dbReference type="Proteomes" id="UP000198654">
    <property type="component" value="Unassembled WGS sequence"/>
</dbReference>
<dbReference type="Pfam" id="PF03625">
    <property type="entry name" value="DUF302"/>
    <property type="match status" value="1"/>
</dbReference>
<organism evidence="3 4">
    <name type="scientific">Modicisalibacter muralis</name>
    <dbReference type="NCBI Taxonomy" id="119000"/>
    <lineage>
        <taxon>Bacteria</taxon>
        <taxon>Pseudomonadati</taxon>
        <taxon>Pseudomonadota</taxon>
        <taxon>Gammaproteobacteria</taxon>
        <taxon>Oceanospirillales</taxon>
        <taxon>Halomonadaceae</taxon>
        <taxon>Modicisalibacter</taxon>
    </lineage>
</organism>
<dbReference type="STRING" id="119000.SAMN05661010_01008"/>
<gene>
    <name evidence="3" type="ORF">SAMN05661010_01008</name>
</gene>
<dbReference type="PANTHER" id="PTHR38342">
    <property type="entry name" value="SLR5037 PROTEIN"/>
    <property type="match status" value="1"/>
</dbReference>
<reference evidence="3 4" key="1">
    <citation type="submission" date="2016-10" db="EMBL/GenBank/DDBJ databases">
        <authorList>
            <person name="de Groot N.N."/>
        </authorList>
    </citation>
    <scope>NUCLEOTIDE SEQUENCE [LARGE SCALE GENOMIC DNA]</scope>
    <source>
        <strain evidence="3 4">DSM 14789</strain>
    </source>
</reference>
<evidence type="ECO:0000259" key="2">
    <source>
        <dbReference type="Pfam" id="PF03625"/>
    </source>
</evidence>
<protein>
    <submittedName>
        <fullName evidence="3">Uncharacterized conserved protein, DUF302 family</fullName>
    </submittedName>
</protein>
<dbReference type="AlphaFoldDB" id="A0A1G9I261"/>
<feature type="chain" id="PRO_5011753164" evidence="1">
    <location>
        <begin position="23"/>
        <end position="163"/>
    </location>
</feature>
<dbReference type="InterPro" id="IPR005180">
    <property type="entry name" value="DUF302"/>
</dbReference>
<dbReference type="OrthoDB" id="9799367at2"/>
<proteinExistence type="predicted"/>
<keyword evidence="1" id="KW-0732">Signal</keyword>
<feature type="signal peptide" evidence="1">
    <location>
        <begin position="1"/>
        <end position="22"/>
    </location>
</feature>
<evidence type="ECO:0000313" key="4">
    <source>
        <dbReference type="Proteomes" id="UP000198654"/>
    </source>
</evidence>
<feature type="domain" description="DUF302" evidence="2">
    <location>
        <begin position="67"/>
        <end position="128"/>
    </location>
</feature>
<dbReference type="EMBL" id="FNGI01000002">
    <property type="protein sequence ID" value="SDL19004.1"/>
    <property type="molecule type" value="Genomic_DNA"/>
</dbReference>
<sequence length="163" mass="17837">MALRAVVAVIVLVCLFSATAQAEPQADKNKTVYPGIRHITTEESVNEVEALLRQALHKRGLTLFTVIDHAQGAVDAGLELPPTRTVIFGNPKVGTPMMRCQGSVALDLPQKMVIRMVDDVTRIEWNDPAYLVERHGLQGCNLSPDKVARLVSELAREAAGEER</sequence>